<gene>
    <name evidence="6" type="primary">ftsA_6</name>
    <name evidence="6" type="ORF">SDC9_04585</name>
</gene>
<dbReference type="CDD" id="cd24048">
    <property type="entry name" value="ASKHA_NBD_FtsA"/>
    <property type="match status" value="1"/>
</dbReference>
<dbReference type="NCBIfam" id="TIGR01174">
    <property type="entry name" value="ftsA"/>
    <property type="match status" value="1"/>
</dbReference>
<dbReference type="Gene3D" id="3.30.420.40">
    <property type="match status" value="1"/>
</dbReference>
<dbReference type="AlphaFoldDB" id="A0A644SXP1"/>
<keyword evidence="4" id="KW-0131">Cell cycle</keyword>
<feature type="domain" description="SHS2" evidence="5">
    <location>
        <begin position="1"/>
        <end position="176"/>
    </location>
</feature>
<keyword evidence="3" id="KW-0472">Membrane</keyword>
<sequence length="397" mass="42357">MVGDFNEEDQLEIIGVGVAPSTGLRRGVVLNIEATLSSVSAAIESAELMSGREIHSCVMGVSGANVECLNSKGVVAVAGKGREITTEDIARVHEAAKAVSIPMDREILHVIPQVYSVDTQKGVRDPLHMMGVRLESEVHIVTTSVTTSQNMAKCVNRAGYRPERRILGCLAASRAVLSDDERDLGCLLLDIGGGTTDLMVFKEGAPWYTAAIPAGGMQVTNDISIMLSVLMDSAERLKREASSCWLESVDADELIVVPGIGGREPTEIPRRKLCAIVQPRMEEIFLMAKEKLEKAGWLKEIKAGVVLTGGASLMAGASELAQSVFGMPVHLGSPPVIGGLESEYRNPGFATAVGLVLLEADARIAADPSRVQQASRKDKKNASSLGKVLGWIKDKFI</sequence>
<dbReference type="EMBL" id="VSSQ01000008">
    <property type="protein sequence ID" value="MPL59037.1"/>
    <property type="molecule type" value="Genomic_DNA"/>
</dbReference>
<dbReference type="PIRSF" id="PIRSF003101">
    <property type="entry name" value="FtsA"/>
    <property type="match status" value="1"/>
</dbReference>
<dbReference type="Pfam" id="PF02491">
    <property type="entry name" value="SHS2_FTSA"/>
    <property type="match status" value="1"/>
</dbReference>
<proteinExistence type="inferred from homology"/>
<dbReference type="GO" id="GO:0032153">
    <property type="term" value="C:cell division site"/>
    <property type="evidence" value="ECO:0007669"/>
    <property type="project" value="TreeGrafter"/>
</dbReference>
<dbReference type="InterPro" id="IPR043129">
    <property type="entry name" value="ATPase_NBD"/>
</dbReference>
<name>A0A644SXP1_9ZZZZ</name>
<keyword evidence="1" id="KW-1003">Cell membrane</keyword>
<dbReference type="InterPro" id="IPR020823">
    <property type="entry name" value="Cell_div_FtsA"/>
</dbReference>
<evidence type="ECO:0000256" key="2">
    <source>
        <dbReference type="ARBA" id="ARBA00022618"/>
    </source>
</evidence>
<dbReference type="Pfam" id="PF14450">
    <property type="entry name" value="FtsA"/>
    <property type="match status" value="1"/>
</dbReference>
<evidence type="ECO:0000256" key="4">
    <source>
        <dbReference type="ARBA" id="ARBA00023306"/>
    </source>
</evidence>
<dbReference type="InterPro" id="IPR003494">
    <property type="entry name" value="SHS2_FtsA"/>
</dbReference>
<protein>
    <submittedName>
        <fullName evidence="6">Cell division protein FtsA</fullName>
    </submittedName>
</protein>
<accession>A0A644SXP1</accession>
<keyword evidence="2 6" id="KW-0132">Cell division</keyword>
<evidence type="ECO:0000256" key="3">
    <source>
        <dbReference type="ARBA" id="ARBA00023136"/>
    </source>
</evidence>
<dbReference type="SMART" id="SM00842">
    <property type="entry name" value="FtsA"/>
    <property type="match status" value="1"/>
</dbReference>
<comment type="caution">
    <text evidence="6">The sequence shown here is derived from an EMBL/GenBank/DDBJ whole genome shotgun (WGS) entry which is preliminary data.</text>
</comment>
<evidence type="ECO:0000256" key="1">
    <source>
        <dbReference type="ARBA" id="ARBA00022475"/>
    </source>
</evidence>
<reference evidence="6" key="1">
    <citation type="submission" date="2019-08" db="EMBL/GenBank/DDBJ databases">
        <authorList>
            <person name="Kucharzyk K."/>
            <person name="Murdoch R.W."/>
            <person name="Higgins S."/>
            <person name="Loffler F."/>
        </authorList>
    </citation>
    <scope>NUCLEOTIDE SEQUENCE</scope>
</reference>
<dbReference type="SUPFAM" id="SSF53067">
    <property type="entry name" value="Actin-like ATPase domain"/>
    <property type="match status" value="2"/>
</dbReference>
<organism evidence="6">
    <name type="scientific">bioreactor metagenome</name>
    <dbReference type="NCBI Taxonomy" id="1076179"/>
    <lineage>
        <taxon>unclassified sequences</taxon>
        <taxon>metagenomes</taxon>
        <taxon>ecological metagenomes</taxon>
    </lineage>
</organism>
<dbReference type="HAMAP" id="MF_02033">
    <property type="entry name" value="FtsA"/>
    <property type="match status" value="1"/>
</dbReference>
<dbReference type="PANTHER" id="PTHR32432:SF4">
    <property type="entry name" value="CELL DIVISION PROTEIN FTSA"/>
    <property type="match status" value="1"/>
</dbReference>
<dbReference type="GO" id="GO:0051301">
    <property type="term" value="P:cell division"/>
    <property type="evidence" value="ECO:0007669"/>
    <property type="project" value="UniProtKB-KW"/>
</dbReference>
<dbReference type="Gene3D" id="3.30.1490.110">
    <property type="match status" value="1"/>
</dbReference>
<evidence type="ECO:0000313" key="6">
    <source>
        <dbReference type="EMBL" id="MPL59037.1"/>
    </source>
</evidence>
<dbReference type="PANTHER" id="PTHR32432">
    <property type="entry name" value="CELL DIVISION PROTEIN FTSA-RELATED"/>
    <property type="match status" value="1"/>
</dbReference>
<dbReference type="GO" id="GO:0009898">
    <property type="term" value="C:cytoplasmic side of plasma membrane"/>
    <property type="evidence" value="ECO:0007669"/>
    <property type="project" value="TreeGrafter"/>
</dbReference>
<dbReference type="InterPro" id="IPR050696">
    <property type="entry name" value="FtsA/MreB"/>
</dbReference>
<evidence type="ECO:0000259" key="5">
    <source>
        <dbReference type="SMART" id="SM00842"/>
    </source>
</evidence>